<accession>M1V7W4</accession>
<keyword evidence="3" id="KW-1185">Reference proteome</keyword>
<dbReference type="HOGENOM" id="CLU_1279300_0_0_1"/>
<evidence type="ECO:0000313" key="3">
    <source>
        <dbReference type="Proteomes" id="UP000007014"/>
    </source>
</evidence>
<feature type="region of interest" description="Disordered" evidence="1">
    <location>
        <begin position="98"/>
        <end position="117"/>
    </location>
</feature>
<gene>
    <name evidence="2" type="ORF">CYME_CMI260C</name>
</gene>
<dbReference type="EMBL" id="AP006491">
    <property type="protein sequence ID" value="BAM80124.1"/>
    <property type="molecule type" value="Genomic_DNA"/>
</dbReference>
<reference evidence="2 3" key="2">
    <citation type="journal article" date="2007" name="BMC Biol.">
        <title>A 100%-complete sequence reveals unusually simple genomic features in the hot-spring red alga Cyanidioschyzon merolae.</title>
        <authorList>
            <person name="Nozaki H."/>
            <person name="Takano H."/>
            <person name="Misumi O."/>
            <person name="Terasawa K."/>
            <person name="Matsuzaki M."/>
            <person name="Maruyama S."/>
            <person name="Nishida K."/>
            <person name="Yagisawa F."/>
            <person name="Yoshida Y."/>
            <person name="Fujiwara T."/>
            <person name="Takio S."/>
            <person name="Tamura K."/>
            <person name="Chung S.J."/>
            <person name="Nakamura S."/>
            <person name="Kuroiwa H."/>
            <person name="Tanaka K."/>
            <person name="Sato N."/>
            <person name="Kuroiwa T."/>
        </authorList>
    </citation>
    <scope>NUCLEOTIDE SEQUENCE [LARGE SCALE GENOMIC DNA]</scope>
    <source>
        <strain evidence="2 3">10D</strain>
    </source>
</reference>
<organism evidence="2 3">
    <name type="scientific">Cyanidioschyzon merolae (strain NIES-3377 / 10D)</name>
    <name type="common">Unicellular red alga</name>
    <dbReference type="NCBI Taxonomy" id="280699"/>
    <lineage>
        <taxon>Eukaryota</taxon>
        <taxon>Rhodophyta</taxon>
        <taxon>Bangiophyceae</taxon>
        <taxon>Cyanidiales</taxon>
        <taxon>Cyanidiaceae</taxon>
        <taxon>Cyanidioschyzon</taxon>
    </lineage>
</organism>
<dbReference type="RefSeq" id="XP_005536410.1">
    <property type="nucleotide sequence ID" value="XM_005536353.1"/>
</dbReference>
<dbReference type="Gramene" id="CMI260CT">
    <property type="protein sequence ID" value="CMI260CT"/>
    <property type="gene ID" value="CMI260C"/>
</dbReference>
<protein>
    <submittedName>
        <fullName evidence="2">Uncharacterized protein</fullName>
    </submittedName>
</protein>
<dbReference type="Proteomes" id="UP000007014">
    <property type="component" value="Chromosome 9"/>
</dbReference>
<dbReference type="AlphaFoldDB" id="M1V7W4"/>
<evidence type="ECO:0000256" key="1">
    <source>
        <dbReference type="SAM" id="MobiDB-lite"/>
    </source>
</evidence>
<dbReference type="KEGG" id="cme:CYME_CMI260C"/>
<sequence>MPTNRFSGTGYRVLIRTAGSSCDTLCRSTFVPGATELDRRRLRLLLIQPRRLIPLRTGLELFAVCTNVCEAGTRQAQQLRRSGKSSGNKWQLGYQLEHQEQGHQLRRPEKHSLSSKPFSLASGRYEKAFKLFELATKKGSMRALFSTNAPLMERRIPRHRPSRMWYPLARIPPVRGFSPRARRKAKTNGLVHVERPASESCAEQGTHAANTLMQPW</sequence>
<name>M1V7W4_CYAM1</name>
<evidence type="ECO:0000313" key="2">
    <source>
        <dbReference type="EMBL" id="BAM80124.1"/>
    </source>
</evidence>
<proteinExistence type="predicted"/>
<feature type="compositionally biased region" description="Basic and acidic residues" evidence="1">
    <location>
        <begin position="98"/>
        <end position="112"/>
    </location>
</feature>
<reference evidence="2 3" key="1">
    <citation type="journal article" date="2004" name="Nature">
        <title>Genome sequence of the ultrasmall unicellular red alga Cyanidioschyzon merolae 10D.</title>
        <authorList>
            <person name="Matsuzaki M."/>
            <person name="Misumi O."/>
            <person name="Shin-i T."/>
            <person name="Maruyama S."/>
            <person name="Takahara M."/>
            <person name="Miyagishima S."/>
            <person name="Mori T."/>
            <person name="Nishida K."/>
            <person name="Yagisawa F."/>
            <person name="Nishida K."/>
            <person name="Yoshida Y."/>
            <person name="Nishimura Y."/>
            <person name="Nakao S."/>
            <person name="Kobayashi T."/>
            <person name="Momoyama Y."/>
            <person name="Higashiyama T."/>
            <person name="Minoda A."/>
            <person name="Sano M."/>
            <person name="Nomoto H."/>
            <person name="Oishi K."/>
            <person name="Hayashi H."/>
            <person name="Ohta F."/>
            <person name="Nishizaka S."/>
            <person name="Haga S."/>
            <person name="Miura S."/>
            <person name="Morishita T."/>
            <person name="Kabeya Y."/>
            <person name="Terasawa K."/>
            <person name="Suzuki Y."/>
            <person name="Ishii Y."/>
            <person name="Asakawa S."/>
            <person name="Takano H."/>
            <person name="Ohta N."/>
            <person name="Kuroiwa H."/>
            <person name="Tanaka K."/>
            <person name="Shimizu N."/>
            <person name="Sugano S."/>
            <person name="Sato N."/>
            <person name="Nozaki H."/>
            <person name="Ogasawara N."/>
            <person name="Kohara Y."/>
            <person name="Kuroiwa T."/>
        </authorList>
    </citation>
    <scope>NUCLEOTIDE SEQUENCE [LARGE SCALE GENOMIC DNA]</scope>
    <source>
        <strain evidence="2 3">10D</strain>
    </source>
</reference>
<dbReference type="GeneID" id="16993681"/>